<feature type="domain" description="Protein kinase" evidence="13">
    <location>
        <begin position="454"/>
        <end position="725"/>
    </location>
</feature>
<dbReference type="FunFam" id="3.80.10.10:FF:000234">
    <property type="entry name" value="Probable inactive receptor kinase RLK902"/>
    <property type="match status" value="1"/>
</dbReference>
<dbReference type="InterPro" id="IPR050994">
    <property type="entry name" value="At_inactive_RLKs"/>
</dbReference>
<comment type="subcellular location">
    <subcellularLocation>
        <location evidence="1">Membrane</location>
    </subcellularLocation>
</comment>
<dbReference type="Pfam" id="PF08263">
    <property type="entry name" value="LRRNT_2"/>
    <property type="match status" value="1"/>
</dbReference>
<evidence type="ECO:0000256" key="2">
    <source>
        <dbReference type="ARBA" id="ARBA00022553"/>
    </source>
</evidence>
<dbReference type="FunFam" id="3.30.200.20:FF:000307">
    <property type="entry name" value="pollen receptor-like kinase 1"/>
    <property type="match status" value="1"/>
</dbReference>
<keyword evidence="7" id="KW-0547">Nucleotide-binding</keyword>
<comment type="caution">
    <text evidence="14">The sequence shown here is derived from an EMBL/GenBank/DDBJ whole genome shotgun (WGS) entry which is preliminary data.</text>
</comment>
<sequence length="729" mass="81547">MECYIAQRWRTSEDAYICFLQYAEESQSYLRSFQIPDLPLCNEREHLPEISDKVWLNEEEGLKLKLRLEPFNTLLNPPYCGFHFQLAFPFSWFQGKQVDFETRQPVPFQPFISGTLIQQINLMMLQSYFTTIPIFLLLLVFPQTKADLHSEKQALLDFAAALHHAPRVNWNSSTSICTSWRGVTCSHDGSHVLSVRLPGVGLRGSLPPNTLSKLNGLISLSLRSNSLRGNLPTDLLSLPSLRFVYLQHNHFSGHIPDSLPPRLIFLDLSHNSFTGKIPASIQNLTHLIGLNLQNNSLTGSIPDVNLPSLKNLDLSFNYLNGSIPSYFCKFPGSSFRGNLKLCGAPLKQCSSVSTSSTLSPSTVSQRPSDPSNRKMRRGAKLAIILGVVTLLFLPGLMVAFCCFKKKVGEQNVAPTEKGQKLKEDFGSGVQEPERNKLVFFEGCSYNFDLEDLLRASAEVLGKGSCGTTYKAILEDGTTVVVKRLKEVAMGKKEFELQMEIVQRLDHHPNVIPLRAYYYSKDEKLMVYDYSTAGSFSKLLHGTRETGRAPLDWDSRLKIVVGAARGVCHIHSANGRKLVHGNIKSSNVILTIDLQGCISDFGLTPLTNFCASSRSPGYGAPEVIETRKSTQKSDVYSFGVLLLEMLTGKTPVQYSGHDEEVDLPKWVQSVVREEWTAEVFDLELMRYPNIEDELVQMLQLAMACVAVMPDSRPSMVEVVRTIEEITACIY</sequence>
<keyword evidence="15" id="KW-1185">Reference proteome</keyword>
<organism evidence="14 15">
    <name type="scientific">Phaseolus coccineus</name>
    <name type="common">Scarlet runner bean</name>
    <name type="synonym">Phaseolus multiflorus</name>
    <dbReference type="NCBI Taxonomy" id="3886"/>
    <lineage>
        <taxon>Eukaryota</taxon>
        <taxon>Viridiplantae</taxon>
        <taxon>Streptophyta</taxon>
        <taxon>Embryophyta</taxon>
        <taxon>Tracheophyta</taxon>
        <taxon>Spermatophyta</taxon>
        <taxon>Magnoliopsida</taxon>
        <taxon>eudicotyledons</taxon>
        <taxon>Gunneridae</taxon>
        <taxon>Pentapetalae</taxon>
        <taxon>rosids</taxon>
        <taxon>fabids</taxon>
        <taxon>Fabales</taxon>
        <taxon>Fabaceae</taxon>
        <taxon>Papilionoideae</taxon>
        <taxon>50 kb inversion clade</taxon>
        <taxon>NPAAA clade</taxon>
        <taxon>indigoferoid/millettioid clade</taxon>
        <taxon>Phaseoleae</taxon>
        <taxon>Phaseolus</taxon>
    </lineage>
</organism>
<dbReference type="Gene3D" id="1.10.510.10">
    <property type="entry name" value="Transferase(Phosphotransferase) domain 1"/>
    <property type="match status" value="1"/>
</dbReference>
<keyword evidence="3" id="KW-0433">Leucine-rich repeat</keyword>
<keyword evidence="8" id="KW-0067">ATP-binding</keyword>
<dbReference type="Gene3D" id="3.30.200.20">
    <property type="entry name" value="Phosphorylase Kinase, domain 1"/>
    <property type="match status" value="1"/>
</dbReference>
<evidence type="ECO:0000256" key="6">
    <source>
        <dbReference type="ARBA" id="ARBA00022737"/>
    </source>
</evidence>
<dbReference type="SUPFAM" id="SSF52058">
    <property type="entry name" value="L domain-like"/>
    <property type="match status" value="1"/>
</dbReference>
<evidence type="ECO:0000256" key="10">
    <source>
        <dbReference type="ARBA" id="ARBA00023136"/>
    </source>
</evidence>
<keyword evidence="10 12" id="KW-0472">Membrane</keyword>
<evidence type="ECO:0000256" key="7">
    <source>
        <dbReference type="ARBA" id="ARBA00022741"/>
    </source>
</evidence>
<keyword evidence="9 12" id="KW-1133">Transmembrane helix</keyword>
<evidence type="ECO:0000256" key="3">
    <source>
        <dbReference type="ARBA" id="ARBA00022614"/>
    </source>
</evidence>
<evidence type="ECO:0000313" key="15">
    <source>
        <dbReference type="Proteomes" id="UP001374584"/>
    </source>
</evidence>
<keyword evidence="2" id="KW-0597">Phosphoprotein</keyword>
<feature type="region of interest" description="Disordered" evidence="11">
    <location>
        <begin position="351"/>
        <end position="374"/>
    </location>
</feature>
<feature type="transmembrane region" description="Helical" evidence="12">
    <location>
        <begin position="122"/>
        <end position="141"/>
    </location>
</feature>
<dbReference type="GO" id="GO:0004672">
    <property type="term" value="F:protein kinase activity"/>
    <property type="evidence" value="ECO:0007669"/>
    <property type="project" value="InterPro"/>
</dbReference>
<dbReference type="GO" id="GO:0016020">
    <property type="term" value="C:membrane"/>
    <property type="evidence" value="ECO:0007669"/>
    <property type="project" value="UniProtKB-SubCell"/>
</dbReference>
<dbReference type="AlphaFoldDB" id="A0AAN9NIT4"/>
<dbReference type="Gene3D" id="3.80.10.10">
    <property type="entry name" value="Ribonuclease Inhibitor"/>
    <property type="match status" value="2"/>
</dbReference>
<feature type="compositionally biased region" description="Low complexity" evidence="11">
    <location>
        <begin position="351"/>
        <end position="364"/>
    </location>
</feature>
<evidence type="ECO:0000256" key="12">
    <source>
        <dbReference type="SAM" id="Phobius"/>
    </source>
</evidence>
<dbReference type="EMBL" id="JAYMYR010000003">
    <property type="protein sequence ID" value="KAK7374099.1"/>
    <property type="molecule type" value="Genomic_DNA"/>
</dbReference>
<evidence type="ECO:0000256" key="11">
    <source>
        <dbReference type="SAM" id="MobiDB-lite"/>
    </source>
</evidence>
<dbReference type="Pfam" id="PF07714">
    <property type="entry name" value="PK_Tyr_Ser-Thr"/>
    <property type="match status" value="1"/>
</dbReference>
<dbReference type="InterPro" id="IPR001611">
    <property type="entry name" value="Leu-rich_rpt"/>
</dbReference>
<feature type="transmembrane region" description="Helical" evidence="12">
    <location>
        <begin position="381"/>
        <end position="400"/>
    </location>
</feature>
<dbReference type="InterPro" id="IPR013210">
    <property type="entry name" value="LRR_N_plant-typ"/>
</dbReference>
<evidence type="ECO:0000256" key="9">
    <source>
        <dbReference type="ARBA" id="ARBA00022989"/>
    </source>
</evidence>
<evidence type="ECO:0000256" key="5">
    <source>
        <dbReference type="ARBA" id="ARBA00022729"/>
    </source>
</evidence>
<evidence type="ECO:0000313" key="14">
    <source>
        <dbReference type="EMBL" id="KAK7374099.1"/>
    </source>
</evidence>
<dbReference type="PROSITE" id="PS50011">
    <property type="entry name" value="PROTEIN_KINASE_DOM"/>
    <property type="match status" value="1"/>
</dbReference>
<dbReference type="GO" id="GO:0005524">
    <property type="term" value="F:ATP binding"/>
    <property type="evidence" value="ECO:0007669"/>
    <property type="project" value="UniProtKB-KW"/>
</dbReference>
<proteinExistence type="predicted"/>
<keyword evidence="4 12" id="KW-0812">Transmembrane</keyword>
<dbReference type="FunFam" id="1.10.510.10:FF:000095">
    <property type="entry name" value="protein STRUBBELIG-RECEPTOR FAMILY 8"/>
    <property type="match status" value="1"/>
</dbReference>
<keyword evidence="5" id="KW-0732">Signal</keyword>
<gene>
    <name evidence="14" type="ORF">VNO80_07525</name>
</gene>
<evidence type="ECO:0000256" key="4">
    <source>
        <dbReference type="ARBA" id="ARBA00022692"/>
    </source>
</evidence>
<dbReference type="InterPro" id="IPR011009">
    <property type="entry name" value="Kinase-like_dom_sf"/>
</dbReference>
<reference evidence="14 15" key="1">
    <citation type="submission" date="2024-01" db="EMBL/GenBank/DDBJ databases">
        <title>The genomes of 5 underutilized Papilionoideae crops provide insights into root nodulation and disease resistanc.</title>
        <authorList>
            <person name="Jiang F."/>
        </authorList>
    </citation>
    <scope>NUCLEOTIDE SEQUENCE [LARGE SCALE GENOMIC DNA]</scope>
    <source>
        <strain evidence="14">JINMINGXINNONG_FW02</strain>
        <tissue evidence="14">Leaves</tissue>
    </source>
</reference>
<name>A0AAN9NIT4_PHACN</name>
<protein>
    <recommendedName>
        <fullName evidence="13">Protein kinase domain-containing protein</fullName>
    </recommendedName>
</protein>
<dbReference type="PANTHER" id="PTHR48010">
    <property type="entry name" value="OS05G0588300 PROTEIN"/>
    <property type="match status" value="1"/>
</dbReference>
<dbReference type="Pfam" id="PF00560">
    <property type="entry name" value="LRR_1"/>
    <property type="match status" value="3"/>
</dbReference>
<evidence type="ECO:0000256" key="1">
    <source>
        <dbReference type="ARBA" id="ARBA00004370"/>
    </source>
</evidence>
<dbReference type="SUPFAM" id="SSF56112">
    <property type="entry name" value="Protein kinase-like (PK-like)"/>
    <property type="match status" value="1"/>
</dbReference>
<accession>A0AAN9NIT4</accession>
<dbReference type="InterPro" id="IPR032675">
    <property type="entry name" value="LRR_dom_sf"/>
</dbReference>
<dbReference type="InterPro" id="IPR000719">
    <property type="entry name" value="Prot_kinase_dom"/>
</dbReference>
<dbReference type="InterPro" id="IPR001245">
    <property type="entry name" value="Ser-Thr/Tyr_kinase_cat_dom"/>
</dbReference>
<dbReference type="Proteomes" id="UP001374584">
    <property type="component" value="Unassembled WGS sequence"/>
</dbReference>
<evidence type="ECO:0000259" key="13">
    <source>
        <dbReference type="PROSITE" id="PS50011"/>
    </source>
</evidence>
<dbReference type="PANTHER" id="PTHR48010:SF64">
    <property type="entry name" value="PROTEIN KINASE DOMAIN-CONTAINING PROTEIN"/>
    <property type="match status" value="1"/>
</dbReference>
<evidence type="ECO:0000256" key="8">
    <source>
        <dbReference type="ARBA" id="ARBA00022840"/>
    </source>
</evidence>
<keyword evidence="6" id="KW-0677">Repeat</keyword>